<protein>
    <submittedName>
        <fullName evidence="1">Uncharacterized protein</fullName>
    </submittedName>
</protein>
<evidence type="ECO:0000313" key="2">
    <source>
        <dbReference type="Proteomes" id="UP000762676"/>
    </source>
</evidence>
<proteinExistence type="predicted"/>
<reference evidence="1 2" key="1">
    <citation type="journal article" date="2021" name="Elife">
        <title>Chloroplast acquisition without the gene transfer in kleptoplastic sea slugs, Plakobranchus ocellatus.</title>
        <authorList>
            <person name="Maeda T."/>
            <person name="Takahashi S."/>
            <person name="Yoshida T."/>
            <person name="Shimamura S."/>
            <person name="Takaki Y."/>
            <person name="Nagai Y."/>
            <person name="Toyoda A."/>
            <person name="Suzuki Y."/>
            <person name="Arimoto A."/>
            <person name="Ishii H."/>
            <person name="Satoh N."/>
            <person name="Nishiyama T."/>
            <person name="Hasebe M."/>
            <person name="Maruyama T."/>
            <person name="Minagawa J."/>
            <person name="Obokata J."/>
            <person name="Shigenobu S."/>
        </authorList>
    </citation>
    <scope>NUCLEOTIDE SEQUENCE [LARGE SCALE GENOMIC DNA]</scope>
</reference>
<accession>A0AAV4FX01</accession>
<dbReference type="Proteomes" id="UP000762676">
    <property type="component" value="Unassembled WGS sequence"/>
</dbReference>
<evidence type="ECO:0000313" key="1">
    <source>
        <dbReference type="EMBL" id="GFR77245.1"/>
    </source>
</evidence>
<organism evidence="1 2">
    <name type="scientific">Elysia marginata</name>
    <dbReference type="NCBI Taxonomy" id="1093978"/>
    <lineage>
        <taxon>Eukaryota</taxon>
        <taxon>Metazoa</taxon>
        <taxon>Spiralia</taxon>
        <taxon>Lophotrochozoa</taxon>
        <taxon>Mollusca</taxon>
        <taxon>Gastropoda</taxon>
        <taxon>Heterobranchia</taxon>
        <taxon>Euthyneura</taxon>
        <taxon>Panpulmonata</taxon>
        <taxon>Sacoglossa</taxon>
        <taxon>Placobranchoidea</taxon>
        <taxon>Plakobranchidae</taxon>
        <taxon>Elysia</taxon>
    </lineage>
</organism>
<sequence>MSEVILRSQGCCHWVVRGEDGVRNARSEMERRIEKRNLFRISAPVPATPTVLVQTMPVTILMESVLWAVRTVIGVTSVIWHVKPASTEQGVERPVMSTVLGQVTPVTTSLDIVNLAVIQDTSGENVSKNVLMVSMAKDAKISAVNIVLETEVPAIMSVVFVAWAVILDTKGLCVIKLALGVDTGQGVVRPVVSTVLEQMTSVTTRLDLVIKVVKLASSLRPVTLVRWEKVAINRAIYQCIYAR</sequence>
<name>A0AAV4FX01_9GAST</name>
<keyword evidence="2" id="KW-1185">Reference proteome</keyword>
<gene>
    <name evidence="1" type="ORF">ElyMa_000504200</name>
</gene>
<dbReference type="EMBL" id="BMAT01000961">
    <property type="protein sequence ID" value="GFR77245.1"/>
    <property type="molecule type" value="Genomic_DNA"/>
</dbReference>
<dbReference type="AlphaFoldDB" id="A0AAV4FX01"/>
<comment type="caution">
    <text evidence="1">The sequence shown here is derived from an EMBL/GenBank/DDBJ whole genome shotgun (WGS) entry which is preliminary data.</text>
</comment>